<evidence type="ECO:0000256" key="5">
    <source>
        <dbReference type="ARBA" id="ARBA00022884"/>
    </source>
</evidence>
<comment type="subcellular location">
    <subcellularLocation>
        <location evidence="1">Cytoplasm</location>
    </subcellularLocation>
</comment>
<keyword evidence="4" id="KW-0521">NADP</keyword>
<feature type="domain" description="Enoyl reductase (ER)" evidence="7">
    <location>
        <begin position="10"/>
        <end position="323"/>
    </location>
</feature>
<dbReference type="Gene3D" id="3.90.180.10">
    <property type="entry name" value="Medium-chain alcohol dehydrogenases, catalytic domain"/>
    <property type="match status" value="1"/>
</dbReference>
<evidence type="ECO:0000313" key="8">
    <source>
        <dbReference type="EMBL" id="WNC13449.1"/>
    </source>
</evidence>
<evidence type="ECO:0000259" key="7">
    <source>
        <dbReference type="SMART" id="SM00829"/>
    </source>
</evidence>
<dbReference type="InterPro" id="IPR020843">
    <property type="entry name" value="ER"/>
</dbReference>
<evidence type="ECO:0000256" key="6">
    <source>
        <dbReference type="ARBA" id="ARBA00022990"/>
    </source>
</evidence>
<evidence type="ECO:0000256" key="4">
    <source>
        <dbReference type="ARBA" id="ARBA00022857"/>
    </source>
</evidence>
<dbReference type="InterPro" id="IPR002364">
    <property type="entry name" value="Quin_OxRdtase/zeta-crystal_CS"/>
</dbReference>
<comment type="subunit">
    <text evidence="2">Homotetramer.</text>
</comment>
<dbReference type="Pfam" id="PF00107">
    <property type="entry name" value="ADH_zinc_N"/>
    <property type="match status" value="1"/>
</dbReference>
<dbReference type="PANTHER" id="PTHR44154:SF1">
    <property type="entry name" value="QUINONE OXIDOREDUCTASE"/>
    <property type="match status" value="1"/>
</dbReference>
<dbReference type="EMBL" id="CP134050">
    <property type="protein sequence ID" value="WNC13449.1"/>
    <property type="molecule type" value="Genomic_DNA"/>
</dbReference>
<keyword evidence="5" id="KW-0694">RNA-binding</keyword>
<proteinExistence type="predicted"/>
<dbReference type="Proteomes" id="UP001256827">
    <property type="component" value="Chromosome"/>
</dbReference>
<evidence type="ECO:0000313" key="9">
    <source>
        <dbReference type="Proteomes" id="UP001256827"/>
    </source>
</evidence>
<name>A0ABY9T044_BREBE</name>
<dbReference type="SMART" id="SM00829">
    <property type="entry name" value="PKS_ER"/>
    <property type="match status" value="1"/>
</dbReference>
<dbReference type="PANTHER" id="PTHR44154">
    <property type="entry name" value="QUINONE OXIDOREDUCTASE"/>
    <property type="match status" value="1"/>
</dbReference>
<dbReference type="InterPro" id="IPR011032">
    <property type="entry name" value="GroES-like_sf"/>
</dbReference>
<gene>
    <name evidence="8" type="ORF">RGB73_22525</name>
</gene>
<protein>
    <submittedName>
        <fullName evidence="8">Zinc-binding dehydrogenase</fullName>
    </submittedName>
</protein>
<dbReference type="PROSITE" id="PS01162">
    <property type="entry name" value="QOR_ZETA_CRYSTAL"/>
    <property type="match status" value="1"/>
</dbReference>
<organism evidence="8 9">
    <name type="scientific">Brevibacillus brevis</name>
    <name type="common">Bacillus brevis</name>
    <dbReference type="NCBI Taxonomy" id="1393"/>
    <lineage>
        <taxon>Bacteria</taxon>
        <taxon>Bacillati</taxon>
        <taxon>Bacillota</taxon>
        <taxon>Bacilli</taxon>
        <taxon>Bacillales</taxon>
        <taxon>Paenibacillaceae</taxon>
        <taxon>Brevibacillus</taxon>
    </lineage>
</organism>
<dbReference type="SUPFAM" id="SSF51735">
    <property type="entry name" value="NAD(P)-binding Rossmann-fold domains"/>
    <property type="match status" value="1"/>
</dbReference>
<accession>A0ABY9T044</accession>
<dbReference type="Pfam" id="PF08240">
    <property type="entry name" value="ADH_N"/>
    <property type="match status" value="1"/>
</dbReference>
<keyword evidence="3" id="KW-0963">Cytoplasm</keyword>
<evidence type="ECO:0000256" key="3">
    <source>
        <dbReference type="ARBA" id="ARBA00022490"/>
    </source>
</evidence>
<keyword evidence="9" id="KW-1185">Reference proteome</keyword>
<dbReference type="InterPro" id="IPR051603">
    <property type="entry name" value="Zinc-ADH_QOR/CCCR"/>
</dbReference>
<dbReference type="SUPFAM" id="SSF50129">
    <property type="entry name" value="GroES-like"/>
    <property type="match status" value="1"/>
</dbReference>
<dbReference type="RefSeq" id="WP_310764956.1">
    <property type="nucleotide sequence ID" value="NZ_CP134050.1"/>
</dbReference>
<dbReference type="InterPro" id="IPR013154">
    <property type="entry name" value="ADH-like_N"/>
</dbReference>
<dbReference type="InterPro" id="IPR036291">
    <property type="entry name" value="NAD(P)-bd_dom_sf"/>
</dbReference>
<evidence type="ECO:0000256" key="2">
    <source>
        <dbReference type="ARBA" id="ARBA00011881"/>
    </source>
</evidence>
<dbReference type="InterPro" id="IPR013149">
    <property type="entry name" value="ADH-like_C"/>
</dbReference>
<keyword evidence="6" id="KW-0007">Acetylation</keyword>
<reference evidence="8 9" key="1">
    <citation type="submission" date="2023-09" db="EMBL/GenBank/DDBJ databases">
        <title>Complete Genome and Methylome dissection of Bacillus brevis NEB573 original source of BbsI restriction endonuclease.</title>
        <authorList>
            <person name="Fomenkov A."/>
            <person name="Roberts R.D."/>
        </authorList>
    </citation>
    <scope>NUCLEOTIDE SEQUENCE [LARGE SCALE GENOMIC DNA]</scope>
    <source>
        <strain evidence="8 9">NEB573</strain>
    </source>
</reference>
<evidence type="ECO:0000256" key="1">
    <source>
        <dbReference type="ARBA" id="ARBA00004496"/>
    </source>
</evidence>
<sequence length="325" mass="34969">MKAALIVQHGDRSNLQVGEYPKPEPASGEVIISVKACGLNHLDIFVRRGIPGRHLELPHISGGDVSGVIAEVGADVTNVKVGDRVLIDPLVHGQALGEDFTGGLAEYVKVPAVNCIPLPEDVSFEEAAALPIAYGTAWRMLITRGQIKLNETVLILGASGGVGTAAVQIAKLAGATVIAAAGSDEKLEKLKQLGADYVINYNKEDFSKEAWRISGKKGVDVVVDYTGKDTWPKSILATKKGGRVLTCGATTGFEAATDLRYVWVRELALLGSNGWERSDLEQLLSLVRSKKLIPVIDRILPLEEIREAHRVIEEREIFGKVIVTP</sequence>